<sequence>MALSLALATNLILNSVNHCLFLLPFSLPGNDS</sequence>
<dbReference type="AlphaFoldDB" id="A0A0V1G7Y6"/>
<name>A0A0V1G7Y6_TRIPS</name>
<dbReference type="EMBL" id="JYDV01005672">
    <property type="protein sequence ID" value="KRY94426.1"/>
    <property type="molecule type" value="Genomic_DNA"/>
</dbReference>
<organism evidence="1 2">
    <name type="scientific">Trichinella pseudospiralis</name>
    <name type="common">Parasitic roundworm</name>
    <dbReference type="NCBI Taxonomy" id="6337"/>
    <lineage>
        <taxon>Eukaryota</taxon>
        <taxon>Metazoa</taxon>
        <taxon>Ecdysozoa</taxon>
        <taxon>Nematoda</taxon>
        <taxon>Enoplea</taxon>
        <taxon>Dorylaimia</taxon>
        <taxon>Trichinellida</taxon>
        <taxon>Trichinellidae</taxon>
        <taxon>Trichinella</taxon>
    </lineage>
</organism>
<comment type="caution">
    <text evidence="1">The sequence shown here is derived from an EMBL/GenBank/DDBJ whole genome shotgun (WGS) entry which is preliminary data.</text>
</comment>
<proteinExistence type="predicted"/>
<protein>
    <submittedName>
        <fullName evidence="1">Uncharacterized protein</fullName>
    </submittedName>
</protein>
<reference evidence="1 2" key="1">
    <citation type="submission" date="2015-01" db="EMBL/GenBank/DDBJ databases">
        <title>Evolution of Trichinella species and genotypes.</title>
        <authorList>
            <person name="Korhonen P.K."/>
            <person name="Edoardo P."/>
            <person name="Giuseppe L.R."/>
            <person name="Gasser R.B."/>
        </authorList>
    </citation>
    <scope>NUCLEOTIDE SEQUENCE [LARGE SCALE GENOMIC DNA]</scope>
    <source>
        <strain evidence="1">ISS176</strain>
    </source>
</reference>
<evidence type="ECO:0000313" key="2">
    <source>
        <dbReference type="Proteomes" id="UP000054826"/>
    </source>
</evidence>
<evidence type="ECO:0000313" key="1">
    <source>
        <dbReference type="EMBL" id="KRY94426.1"/>
    </source>
</evidence>
<accession>A0A0V1G7Y6</accession>
<dbReference type="Proteomes" id="UP000054826">
    <property type="component" value="Unassembled WGS sequence"/>
</dbReference>
<gene>
    <name evidence="1" type="ORF">T4C_5881</name>
</gene>